<dbReference type="GO" id="GO:0003697">
    <property type="term" value="F:single-stranded DNA binding"/>
    <property type="evidence" value="ECO:0007669"/>
    <property type="project" value="TreeGrafter"/>
</dbReference>
<organism evidence="1 2">
    <name type="scientific">Ambrosia artemisiifolia</name>
    <name type="common">Common ragweed</name>
    <dbReference type="NCBI Taxonomy" id="4212"/>
    <lineage>
        <taxon>Eukaryota</taxon>
        <taxon>Viridiplantae</taxon>
        <taxon>Streptophyta</taxon>
        <taxon>Embryophyta</taxon>
        <taxon>Tracheophyta</taxon>
        <taxon>Spermatophyta</taxon>
        <taxon>Magnoliopsida</taxon>
        <taxon>eudicotyledons</taxon>
        <taxon>Gunneridae</taxon>
        <taxon>Pentapetalae</taxon>
        <taxon>asterids</taxon>
        <taxon>campanulids</taxon>
        <taxon>Asterales</taxon>
        <taxon>Asteraceae</taxon>
        <taxon>Asteroideae</taxon>
        <taxon>Heliantheae alliance</taxon>
        <taxon>Heliantheae</taxon>
        <taxon>Ambrosia</taxon>
    </lineage>
</organism>
<dbReference type="Proteomes" id="UP001206925">
    <property type="component" value="Unassembled WGS sequence"/>
</dbReference>
<evidence type="ECO:0000313" key="1">
    <source>
        <dbReference type="EMBL" id="KAI7734156.1"/>
    </source>
</evidence>
<dbReference type="PANTHER" id="PTHR28653:SF1">
    <property type="entry name" value="ATPASE SWSAP1"/>
    <property type="match status" value="1"/>
</dbReference>
<gene>
    <name evidence="1" type="ORF">M8C21_014125</name>
</gene>
<dbReference type="InterPro" id="IPR027417">
    <property type="entry name" value="P-loop_NTPase"/>
</dbReference>
<feature type="non-terminal residue" evidence="1">
    <location>
        <position position="1"/>
    </location>
</feature>
<protein>
    <submittedName>
        <fullName evidence="1">Uncharacterized protein</fullName>
    </submittedName>
</protein>
<dbReference type="EMBL" id="JAMZMK010009811">
    <property type="protein sequence ID" value="KAI7734156.1"/>
    <property type="molecule type" value="Genomic_DNA"/>
</dbReference>
<keyword evidence="2" id="KW-1185">Reference proteome</keyword>
<comment type="caution">
    <text evidence="1">The sequence shown here is derived from an EMBL/GenBank/DDBJ whole genome shotgun (WGS) entry which is preliminary data.</text>
</comment>
<name>A0AAD5GBA8_AMBAR</name>
<dbReference type="GO" id="GO:0097196">
    <property type="term" value="C:Shu complex"/>
    <property type="evidence" value="ECO:0007669"/>
    <property type="project" value="TreeGrafter"/>
</dbReference>
<dbReference type="AlphaFoldDB" id="A0AAD5GBA8"/>
<evidence type="ECO:0000313" key="2">
    <source>
        <dbReference type="Proteomes" id="UP001206925"/>
    </source>
</evidence>
<proteinExistence type="predicted"/>
<reference evidence="1" key="1">
    <citation type="submission" date="2022-06" db="EMBL/GenBank/DDBJ databases">
        <title>Uncovering the hologenomic basis of an extraordinary plant invasion.</title>
        <authorList>
            <person name="Bieker V.C."/>
            <person name="Martin M.D."/>
            <person name="Gilbert T."/>
            <person name="Hodgins K."/>
            <person name="Battlay P."/>
            <person name="Petersen B."/>
            <person name="Wilson J."/>
        </authorList>
    </citation>
    <scope>NUCLEOTIDE SEQUENCE</scope>
    <source>
        <strain evidence="1">AA19_3_7</strain>
        <tissue evidence="1">Leaf</tissue>
    </source>
</reference>
<dbReference type="Gene3D" id="3.40.50.300">
    <property type="entry name" value="P-loop containing nucleotide triphosphate hydrolases"/>
    <property type="match status" value="1"/>
</dbReference>
<accession>A0AAD5GBA8</accession>
<dbReference type="PANTHER" id="PTHR28653">
    <property type="match status" value="1"/>
</dbReference>
<sequence length="251" mass="28557">MVERFFSTTKFINTQNDPINLLSGPPSSGKTSLLFQFAVNALVDDSNKSAVFICSRRKLAAKPPFLSKCVDLSSEVFDRIQMKYVEDEEGINKFFAAFHMHDRYPVLVVIDDFGDFFDERNCQQRYHSPRGRELAIVRTLALCRNAIDHANETGTCILLFSDTHHGDTPKFLHIYKRWVNSIYTIKGDGIGSFILKSNGPEMVRTKTAKYSVALQYLVLEEMSPVPQIPHMGSKGVQHRDAQIGFWVYPEP</sequence>
<dbReference type="GO" id="GO:0000724">
    <property type="term" value="P:double-strand break repair via homologous recombination"/>
    <property type="evidence" value="ECO:0007669"/>
    <property type="project" value="TreeGrafter"/>
</dbReference>
<dbReference type="SUPFAM" id="SSF52540">
    <property type="entry name" value="P-loop containing nucleoside triphosphate hydrolases"/>
    <property type="match status" value="1"/>
</dbReference>